<reference evidence="1" key="1">
    <citation type="submission" date="2021-01" db="EMBL/GenBank/DDBJ databases">
        <authorList>
            <consortium name="Genoscope - CEA"/>
            <person name="William W."/>
        </authorList>
    </citation>
    <scope>NUCLEOTIDE SEQUENCE</scope>
</reference>
<dbReference type="AlphaFoldDB" id="A0A8S1TF79"/>
<sequence length="61" mass="7472">MQNSLLKSQLQKEYLIEKMIKETFNPTGYQSWIQENCIRIAESQNYFVICFYQLREIFRSQ</sequence>
<evidence type="ECO:0000313" key="2">
    <source>
        <dbReference type="Proteomes" id="UP000683925"/>
    </source>
</evidence>
<accession>A0A8S1TF79</accession>
<dbReference type="EMBL" id="CAJJDP010000023">
    <property type="protein sequence ID" value="CAD8149846.1"/>
    <property type="molecule type" value="Genomic_DNA"/>
</dbReference>
<proteinExistence type="predicted"/>
<evidence type="ECO:0000313" key="1">
    <source>
        <dbReference type="EMBL" id="CAD8149846.1"/>
    </source>
</evidence>
<organism evidence="1 2">
    <name type="scientific">Paramecium octaurelia</name>
    <dbReference type="NCBI Taxonomy" id="43137"/>
    <lineage>
        <taxon>Eukaryota</taxon>
        <taxon>Sar</taxon>
        <taxon>Alveolata</taxon>
        <taxon>Ciliophora</taxon>
        <taxon>Intramacronucleata</taxon>
        <taxon>Oligohymenophorea</taxon>
        <taxon>Peniculida</taxon>
        <taxon>Parameciidae</taxon>
        <taxon>Paramecium</taxon>
    </lineage>
</organism>
<keyword evidence="2" id="KW-1185">Reference proteome</keyword>
<name>A0A8S1TF79_PAROT</name>
<comment type="caution">
    <text evidence="1">The sequence shown here is derived from an EMBL/GenBank/DDBJ whole genome shotgun (WGS) entry which is preliminary data.</text>
</comment>
<dbReference type="Proteomes" id="UP000683925">
    <property type="component" value="Unassembled WGS sequence"/>
</dbReference>
<gene>
    <name evidence="1" type="ORF">POCTA_138.1.T0230022</name>
</gene>
<protein>
    <submittedName>
        <fullName evidence="1">Uncharacterized protein</fullName>
    </submittedName>
</protein>